<dbReference type="Proteomes" id="UP000278775">
    <property type="component" value="Unassembled WGS sequence"/>
</dbReference>
<dbReference type="OrthoDB" id="9930071at2"/>
<accession>A0A3M7TJC0</accession>
<feature type="transmembrane region" description="Helical" evidence="1">
    <location>
        <begin position="43"/>
        <end position="63"/>
    </location>
</feature>
<keyword evidence="1" id="KW-0472">Membrane</keyword>
<dbReference type="RefSeq" id="WP_122637492.1">
    <property type="nucleotide sequence ID" value="NZ_QWIU01000002.1"/>
</dbReference>
<protein>
    <submittedName>
        <fullName evidence="2">Uncharacterized protein</fullName>
    </submittedName>
</protein>
<sequence>MIDLLFGFFGTFIRWIFIYKCNSKKMAESYNSNTTQEGIKNNLAGLLLIPIAIVIGLTIYYYLEKR</sequence>
<dbReference type="EMBL" id="QWIU01000002">
    <property type="protein sequence ID" value="RNA63545.1"/>
    <property type="molecule type" value="Genomic_DNA"/>
</dbReference>
<keyword evidence="1" id="KW-0812">Transmembrane</keyword>
<organism evidence="2 3">
    <name type="scientific">Chryseobacterium nematophagum</name>
    <dbReference type="NCBI Taxonomy" id="2305228"/>
    <lineage>
        <taxon>Bacteria</taxon>
        <taxon>Pseudomonadati</taxon>
        <taxon>Bacteroidota</taxon>
        <taxon>Flavobacteriia</taxon>
        <taxon>Flavobacteriales</taxon>
        <taxon>Weeksellaceae</taxon>
        <taxon>Chryseobacterium group</taxon>
        <taxon>Chryseobacterium</taxon>
    </lineage>
</organism>
<proteinExistence type="predicted"/>
<reference evidence="2 3" key="1">
    <citation type="submission" date="2018-08" db="EMBL/GenBank/DDBJ databases">
        <title>Chryseobacterium nematophagum: a novel matrix digesting pathogen of nematodes.</title>
        <authorList>
            <person name="Page A."/>
            <person name="Roberts M."/>
            <person name="Felix M.-A."/>
            <person name="Weir W."/>
        </authorList>
    </citation>
    <scope>NUCLEOTIDE SEQUENCE [LARGE SCALE GENOMIC DNA]</scope>
    <source>
        <strain evidence="2 3">JUb129</strain>
    </source>
</reference>
<gene>
    <name evidence="2" type="ORF">D1631_17310</name>
</gene>
<comment type="caution">
    <text evidence="2">The sequence shown here is derived from an EMBL/GenBank/DDBJ whole genome shotgun (WGS) entry which is preliminary data.</text>
</comment>
<evidence type="ECO:0000256" key="1">
    <source>
        <dbReference type="SAM" id="Phobius"/>
    </source>
</evidence>
<dbReference type="AlphaFoldDB" id="A0A3M7TJC0"/>
<name>A0A3M7TJC0_9FLAO</name>
<evidence type="ECO:0000313" key="2">
    <source>
        <dbReference type="EMBL" id="RNA63545.1"/>
    </source>
</evidence>
<feature type="transmembrane region" description="Helical" evidence="1">
    <location>
        <begin position="6"/>
        <end position="22"/>
    </location>
</feature>
<keyword evidence="1" id="KW-1133">Transmembrane helix</keyword>
<evidence type="ECO:0000313" key="3">
    <source>
        <dbReference type="Proteomes" id="UP000278775"/>
    </source>
</evidence>